<feature type="region of interest" description="Disordered" evidence="10">
    <location>
        <begin position="124"/>
        <end position="146"/>
    </location>
</feature>
<keyword evidence="6" id="KW-0406">Ion transport</keyword>
<reference evidence="13" key="1">
    <citation type="submission" date="2021-01" db="UniProtKB">
        <authorList>
            <consortium name="EnsemblPlants"/>
        </authorList>
    </citation>
    <scope>IDENTIFICATION</scope>
</reference>
<comment type="similarity">
    <text evidence="2">Belongs to the cyclic nucleotide-gated cation channel (TC 1.A.1.5) family.</text>
</comment>
<dbReference type="Gene3D" id="1.10.287.630">
    <property type="entry name" value="Helix hairpin bin"/>
    <property type="match status" value="1"/>
</dbReference>
<evidence type="ECO:0000256" key="10">
    <source>
        <dbReference type="SAM" id="MobiDB-lite"/>
    </source>
</evidence>
<dbReference type="InterPro" id="IPR000595">
    <property type="entry name" value="cNMP-bd_dom"/>
</dbReference>
<dbReference type="PANTHER" id="PTHR45651:SF11">
    <property type="entry name" value="CYCLIC NUCLEOTIDE-GATED ION CHANNEL 20, CHLOROPLASTIC-RELATED"/>
    <property type="match status" value="1"/>
</dbReference>
<dbReference type="GO" id="GO:0016020">
    <property type="term" value="C:membrane"/>
    <property type="evidence" value="ECO:0007669"/>
    <property type="project" value="UniProtKB-SubCell"/>
</dbReference>
<evidence type="ECO:0000313" key="13">
    <source>
        <dbReference type="EnsemblPlants" id="Kaladp0053s0460.1.v1.1"/>
    </source>
</evidence>
<keyword evidence="14" id="KW-1185">Reference proteome</keyword>
<dbReference type="PROSITE" id="PS50042">
    <property type="entry name" value="CNMP_BINDING_3"/>
    <property type="match status" value="1"/>
</dbReference>
<evidence type="ECO:0000256" key="11">
    <source>
        <dbReference type="SAM" id="Phobius"/>
    </source>
</evidence>
<dbReference type="Gene3D" id="1.10.287.70">
    <property type="match status" value="1"/>
</dbReference>
<dbReference type="Gene3D" id="2.60.120.10">
    <property type="entry name" value="Jelly Rolls"/>
    <property type="match status" value="1"/>
</dbReference>
<feature type="transmembrane region" description="Helical" evidence="11">
    <location>
        <begin position="211"/>
        <end position="233"/>
    </location>
</feature>
<sequence>MCDKEEDGAPRPFKKSSDAAESSCKMLTKKKRSASMFIPTCAKGSFDYETLRVAHTGPLQSVEENSSVSITVSGLLTQKENKESEMGNRPQVHKHLQTSGPLGLCNNPYCMTCPTHYRVNKKEVQEKNRRDHTHKSADQKFQNNQEGEPNKWTRIFLFLNIPEFVNPHSKFAHWWNKIFLISCLLATFIDPLFFFLLSVQQENKCVVFDWTLAWVVVGLRSLTDIIYFLHILLQFKLAYIAPATRVAGAGVLVDDPKKIARNYISGWFWIDLFVTLPLPQITTLFVQSNLLFFGANETKTILGLVVLFQYVPRLCRFLPMLAGQSTSGFIFETGWANFVINLLSFLLAGHIVGSSWYLFGIQRVNRCLKNACNVSDLSPCKKLIDCGHVSDKDDLGLLRNPDAWRNNVHAVSCFNEDGFRYGIYLQAVNLTTEPSVVTRYIYSLFWGFQQISTLAGNQLPSYYVWEVLFTMAIVGFGLLLFALLIGNMQNFLQALGRRRLEMMLRGRDVDQWMSHRRLPDEIKRKVREAERYNWMANRGVDEEKLMVKLPEDLQADIRRHLFNLKKVRIFSAMDEPVLDSISERLRQKTYIKGCQILFPRGPINKMTFIVRGEMKSIGEDGYVTQLSAEDVCGEELLTWCLEDIFGNQVAKQRRITGEKPISNRTVTCSSNVDAFTLGAADLEEVVCLFAKFLQNPRVQEAIRFESPIMRILAAKRIQAAWRNRKKRLNLSNAAGVTR</sequence>
<dbReference type="SUPFAM" id="SSF51206">
    <property type="entry name" value="cAMP-binding domain-like"/>
    <property type="match status" value="1"/>
</dbReference>
<keyword evidence="3" id="KW-0813">Transport</keyword>
<evidence type="ECO:0000256" key="9">
    <source>
        <dbReference type="ARBA" id="ARBA00023303"/>
    </source>
</evidence>
<keyword evidence="5 11" id="KW-1133">Transmembrane helix</keyword>
<dbReference type="InterPro" id="IPR018490">
    <property type="entry name" value="cNMP-bd_dom_sf"/>
</dbReference>
<organism evidence="13 14">
    <name type="scientific">Kalanchoe fedtschenkoi</name>
    <name type="common">Lavender scallops</name>
    <name type="synonym">South American air plant</name>
    <dbReference type="NCBI Taxonomy" id="63787"/>
    <lineage>
        <taxon>Eukaryota</taxon>
        <taxon>Viridiplantae</taxon>
        <taxon>Streptophyta</taxon>
        <taxon>Embryophyta</taxon>
        <taxon>Tracheophyta</taxon>
        <taxon>Spermatophyta</taxon>
        <taxon>Magnoliopsida</taxon>
        <taxon>eudicotyledons</taxon>
        <taxon>Gunneridae</taxon>
        <taxon>Pentapetalae</taxon>
        <taxon>Saxifragales</taxon>
        <taxon>Crassulaceae</taxon>
        <taxon>Kalanchoe</taxon>
    </lineage>
</organism>
<feature type="transmembrane region" description="Helical" evidence="11">
    <location>
        <begin position="462"/>
        <end position="485"/>
    </location>
</feature>
<feature type="region of interest" description="Disordered" evidence="10">
    <location>
        <begin position="1"/>
        <end position="22"/>
    </location>
</feature>
<evidence type="ECO:0000256" key="4">
    <source>
        <dbReference type="ARBA" id="ARBA00022692"/>
    </source>
</evidence>
<feature type="compositionally biased region" description="Basic and acidic residues" evidence="10">
    <location>
        <begin position="124"/>
        <end position="138"/>
    </location>
</feature>
<evidence type="ECO:0000256" key="1">
    <source>
        <dbReference type="ARBA" id="ARBA00004141"/>
    </source>
</evidence>
<dbReference type="Pfam" id="PF00520">
    <property type="entry name" value="Ion_trans"/>
    <property type="match status" value="1"/>
</dbReference>
<dbReference type="InterPro" id="IPR014710">
    <property type="entry name" value="RmlC-like_jellyroll"/>
</dbReference>
<evidence type="ECO:0000256" key="5">
    <source>
        <dbReference type="ARBA" id="ARBA00022989"/>
    </source>
</evidence>
<dbReference type="GO" id="GO:0005216">
    <property type="term" value="F:monoatomic ion channel activity"/>
    <property type="evidence" value="ECO:0007669"/>
    <property type="project" value="InterPro"/>
</dbReference>
<evidence type="ECO:0000256" key="7">
    <source>
        <dbReference type="ARBA" id="ARBA00023136"/>
    </source>
</evidence>
<evidence type="ECO:0000256" key="8">
    <source>
        <dbReference type="ARBA" id="ARBA00023286"/>
    </source>
</evidence>
<evidence type="ECO:0000313" key="14">
    <source>
        <dbReference type="Proteomes" id="UP000594263"/>
    </source>
</evidence>
<dbReference type="OMA" id="KHITYIS"/>
<evidence type="ECO:0000259" key="12">
    <source>
        <dbReference type="PROSITE" id="PS50042"/>
    </source>
</evidence>
<dbReference type="CDD" id="cd00038">
    <property type="entry name" value="CAP_ED"/>
    <property type="match status" value="1"/>
</dbReference>
<feature type="transmembrane region" description="Helical" evidence="11">
    <location>
        <begin position="267"/>
        <end position="286"/>
    </location>
</feature>
<feature type="domain" description="Cyclic nucleotide-binding" evidence="12">
    <location>
        <begin position="569"/>
        <end position="637"/>
    </location>
</feature>
<feature type="transmembrane region" description="Helical" evidence="11">
    <location>
        <begin position="338"/>
        <end position="359"/>
    </location>
</feature>
<keyword evidence="7 11" id="KW-0472">Membrane</keyword>
<keyword evidence="8" id="KW-1071">Ligand-gated ion channel</keyword>
<dbReference type="EnsemblPlants" id="Kaladp0053s0460.1.v1.1">
    <property type="protein sequence ID" value="Kaladp0053s0460.1.v1.1"/>
    <property type="gene ID" value="Kaladp0053s0460.v1.1"/>
</dbReference>
<keyword evidence="4 11" id="KW-0812">Transmembrane</keyword>
<protein>
    <recommendedName>
        <fullName evidence="12">Cyclic nucleotide-binding domain-containing protein</fullName>
    </recommendedName>
</protein>
<dbReference type="Proteomes" id="UP000594263">
    <property type="component" value="Unplaced"/>
</dbReference>
<evidence type="ECO:0000256" key="3">
    <source>
        <dbReference type="ARBA" id="ARBA00022448"/>
    </source>
</evidence>
<name>A0A7N0U3V6_KALFE</name>
<feature type="transmembrane region" description="Helical" evidence="11">
    <location>
        <begin position="178"/>
        <end position="199"/>
    </location>
</feature>
<proteinExistence type="inferred from homology"/>
<dbReference type="SUPFAM" id="SSF81324">
    <property type="entry name" value="Voltage-gated potassium channels"/>
    <property type="match status" value="1"/>
</dbReference>
<comment type="subcellular location">
    <subcellularLocation>
        <location evidence="1">Membrane</location>
        <topology evidence="1">Multi-pass membrane protein</topology>
    </subcellularLocation>
</comment>
<keyword evidence="9" id="KW-0407">Ion channel</keyword>
<dbReference type="SMART" id="SM00100">
    <property type="entry name" value="cNMP"/>
    <property type="match status" value="1"/>
</dbReference>
<evidence type="ECO:0000256" key="6">
    <source>
        <dbReference type="ARBA" id="ARBA00023065"/>
    </source>
</evidence>
<evidence type="ECO:0000256" key="2">
    <source>
        <dbReference type="ARBA" id="ARBA00010486"/>
    </source>
</evidence>
<accession>A0A7N0U3V6</accession>
<dbReference type="InterPro" id="IPR005821">
    <property type="entry name" value="Ion_trans_dom"/>
</dbReference>
<dbReference type="PANTHER" id="PTHR45651">
    <property type="entry name" value="CYCLIC NUCLEOTIDE-GATED ION CHANNEL 15-RELATED-RELATED"/>
    <property type="match status" value="1"/>
</dbReference>
<dbReference type="AlphaFoldDB" id="A0A7N0U3V6"/>
<dbReference type="Gramene" id="Kaladp0053s0460.1.v1.1">
    <property type="protein sequence ID" value="Kaladp0053s0460.1.v1.1"/>
    <property type="gene ID" value="Kaladp0053s0460.v1.1"/>
</dbReference>